<dbReference type="SMART" id="SM00962">
    <property type="entry name" value="SRP54"/>
    <property type="match status" value="1"/>
</dbReference>
<evidence type="ECO:0000313" key="8">
    <source>
        <dbReference type="Proteomes" id="UP001144297"/>
    </source>
</evidence>
<dbReference type="AlphaFoldDB" id="A0A9W6LJU4"/>
<accession>A0A9W6LJU4</accession>
<organism evidence="7 8">
    <name type="scientific">Thermodesulfovibrio yellowstonii</name>
    <dbReference type="NCBI Taxonomy" id="28262"/>
    <lineage>
        <taxon>Bacteria</taxon>
        <taxon>Pseudomonadati</taxon>
        <taxon>Nitrospirota</taxon>
        <taxon>Thermodesulfovibrionia</taxon>
        <taxon>Thermodesulfovibrionales</taxon>
        <taxon>Thermodesulfovibrionaceae</taxon>
        <taxon>Thermodesulfovibrio</taxon>
    </lineage>
</organism>
<keyword evidence="5" id="KW-0472">Membrane</keyword>
<dbReference type="PANTHER" id="PTHR43134:SF3">
    <property type="entry name" value="FLAGELLAR BIOSYNTHESIS PROTEIN FLHF"/>
    <property type="match status" value="1"/>
</dbReference>
<dbReference type="InterPro" id="IPR027417">
    <property type="entry name" value="P-loop_NTPase"/>
</dbReference>
<dbReference type="Pfam" id="PF00448">
    <property type="entry name" value="SRP54"/>
    <property type="match status" value="1"/>
</dbReference>
<dbReference type="GO" id="GO:0005047">
    <property type="term" value="F:signal recognition particle binding"/>
    <property type="evidence" value="ECO:0007669"/>
    <property type="project" value="TreeGrafter"/>
</dbReference>
<dbReference type="Gene3D" id="3.40.50.300">
    <property type="entry name" value="P-loop containing nucleotide triphosphate hydrolases"/>
    <property type="match status" value="1"/>
</dbReference>
<comment type="subcellular location">
    <subcellularLocation>
        <location evidence="1">Cell membrane</location>
        <topology evidence="1">Peripheral membrane protein</topology>
        <orientation evidence="1">Cytoplasmic side</orientation>
    </subcellularLocation>
</comment>
<evidence type="ECO:0000256" key="4">
    <source>
        <dbReference type="ARBA" id="ARBA00023134"/>
    </source>
</evidence>
<keyword evidence="7" id="KW-0282">Flagellum</keyword>
<dbReference type="EMBL" id="BSDX01000001">
    <property type="protein sequence ID" value="GLI52503.1"/>
    <property type="molecule type" value="Genomic_DNA"/>
</dbReference>
<evidence type="ECO:0000256" key="1">
    <source>
        <dbReference type="ARBA" id="ARBA00004413"/>
    </source>
</evidence>
<protein>
    <submittedName>
        <fullName evidence="7">Flagellar GTP-binding protein</fullName>
    </submittedName>
</protein>
<dbReference type="GO" id="GO:0006614">
    <property type="term" value="P:SRP-dependent cotranslational protein targeting to membrane"/>
    <property type="evidence" value="ECO:0007669"/>
    <property type="project" value="InterPro"/>
</dbReference>
<proteinExistence type="inferred from homology"/>
<evidence type="ECO:0000256" key="3">
    <source>
        <dbReference type="ARBA" id="ARBA00022741"/>
    </source>
</evidence>
<comment type="caution">
    <text evidence="7">The sequence shown here is derived from an EMBL/GenBank/DDBJ whole genome shotgun (WGS) entry which is preliminary data.</text>
</comment>
<dbReference type="InterPro" id="IPR000897">
    <property type="entry name" value="SRP54_GTPase_dom"/>
</dbReference>
<reference evidence="7" key="1">
    <citation type="submission" date="2022-12" db="EMBL/GenBank/DDBJ databases">
        <title>Reference genome sequencing for broad-spectrum identification of bacterial and archaeal isolates by mass spectrometry.</title>
        <authorList>
            <person name="Sekiguchi Y."/>
            <person name="Tourlousse D.M."/>
        </authorList>
    </citation>
    <scope>NUCLEOTIDE SEQUENCE</scope>
    <source>
        <strain evidence="7">TSL-P1</strain>
    </source>
</reference>
<keyword evidence="4" id="KW-0342">GTP-binding</keyword>
<comment type="similarity">
    <text evidence="2">Belongs to the GTP-binding SRP family.</text>
</comment>
<dbReference type="GO" id="GO:0005886">
    <property type="term" value="C:plasma membrane"/>
    <property type="evidence" value="ECO:0007669"/>
    <property type="project" value="UniProtKB-SubCell"/>
</dbReference>
<keyword evidence="7" id="KW-0966">Cell projection</keyword>
<dbReference type="Gene3D" id="1.20.120.1380">
    <property type="entry name" value="Flagellar FlhF biosynthesis protein, N domain"/>
    <property type="match status" value="1"/>
</dbReference>
<keyword evidence="8" id="KW-1185">Reference proteome</keyword>
<gene>
    <name evidence="7" type="ORF">TISLANDTSLP1_01960</name>
</gene>
<dbReference type="SUPFAM" id="SSF52540">
    <property type="entry name" value="P-loop containing nucleoside triphosphate hydrolases"/>
    <property type="match status" value="1"/>
</dbReference>
<dbReference type="GO" id="GO:0005525">
    <property type="term" value="F:GTP binding"/>
    <property type="evidence" value="ECO:0007669"/>
    <property type="project" value="UniProtKB-KW"/>
</dbReference>
<evidence type="ECO:0000256" key="2">
    <source>
        <dbReference type="ARBA" id="ARBA00008531"/>
    </source>
</evidence>
<evidence type="ECO:0000256" key="5">
    <source>
        <dbReference type="ARBA" id="ARBA00023136"/>
    </source>
</evidence>
<evidence type="ECO:0000313" key="7">
    <source>
        <dbReference type="EMBL" id="GLI52503.1"/>
    </source>
</evidence>
<name>A0A9W6LJU4_9BACT</name>
<dbReference type="GO" id="GO:0003924">
    <property type="term" value="F:GTPase activity"/>
    <property type="evidence" value="ECO:0007669"/>
    <property type="project" value="TreeGrafter"/>
</dbReference>
<keyword evidence="7" id="KW-0969">Cilium</keyword>
<keyword evidence="3" id="KW-0547">Nucleotide-binding</keyword>
<sequence length="347" mass="38988">MKIKKFQGRTFKEVLETVKKEMGPNAVILSTSSKKEPLSNNSFIEITAAIDEEETFTAQETLGHRLQTEDSWKFDHGVFKEIEKLKAEVSLLRESITKLFPSLDDISKRGLYNFLIKNNVEPYLALMLLEKANDMNELRMAIENELKTCRNNFDEEKGYIFYGLPGVGKTTTIFKIGQSLKDNNKKIMLISLDQRISSVAYIKEVALKLKCEAKFINEPKELYKIMHKEIDKKNLLIDTPGDVNISLAGELKNLLKDMPIKKCLIMDASMSMQSSFKILKTMDTASVDCIGFSKIDLAQTYGNLYNLSVLSGKPVSFITSGAYGEPQVKVLPPDTITNLIVGGVCAN</sequence>
<feature type="domain" description="SRP54-type proteins GTP-binding" evidence="6">
    <location>
        <begin position="156"/>
        <end position="342"/>
    </location>
</feature>
<dbReference type="Proteomes" id="UP001144297">
    <property type="component" value="Unassembled WGS sequence"/>
</dbReference>
<dbReference type="PANTHER" id="PTHR43134">
    <property type="entry name" value="SIGNAL RECOGNITION PARTICLE RECEPTOR SUBUNIT ALPHA"/>
    <property type="match status" value="1"/>
</dbReference>
<evidence type="ECO:0000259" key="6">
    <source>
        <dbReference type="SMART" id="SM00962"/>
    </source>
</evidence>